<gene>
    <name evidence="1" type="ORF">GSBLH_T00003651001</name>
</gene>
<dbReference type="Proteomes" id="UP000008312">
    <property type="component" value="Unassembled WGS sequence"/>
</dbReference>
<evidence type="ECO:0000313" key="1">
    <source>
        <dbReference type="EMBL" id="CBK23835.2"/>
    </source>
</evidence>
<dbReference type="RefSeq" id="XP_012897883.1">
    <property type="nucleotide sequence ID" value="XM_013042429.1"/>
</dbReference>
<dbReference type="EMBL" id="FN668672">
    <property type="protein sequence ID" value="CBK23835.2"/>
    <property type="molecule type" value="Genomic_DNA"/>
</dbReference>
<reference evidence="1" key="1">
    <citation type="submission" date="2010-02" db="EMBL/GenBank/DDBJ databases">
        <title>Sequencing and annotation of the Blastocystis hominis genome.</title>
        <authorList>
            <person name="Wincker P."/>
        </authorList>
    </citation>
    <scope>NUCLEOTIDE SEQUENCE</scope>
    <source>
        <strain evidence="1">Singapore isolate B</strain>
    </source>
</reference>
<dbReference type="InParanoid" id="D8M6Z6"/>
<dbReference type="AlphaFoldDB" id="D8M6Z6"/>
<organism evidence="1">
    <name type="scientific">Blastocystis hominis</name>
    <dbReference type="NCBI Taxonomy" id="12968"/>
    <lineage>
        <taxon>Eukaryota</taxon>
        <taxon>Sar</taxon>
        <taxon>Stramenopiles</taxon>
        <taxon>Bigyra</taxon>
        <taxon>Opalozoa</taxon>
        <taxon>Opalinata</taxon>
        <taxon>Blastocystidae</taxon>
        <taxon>Blastocystis</taxon>
    </lineage>
</organism>
<accession>D8M6Z6</accession>
<dbReference type="GeneID" id="24920730"/>
<protein>
    <submittedName>
        <fullName evidence="1">Uncharacterized protein</fullName>
    </submittedName>
</protein>
<sequence length="27" mass="3024">MELSLRICTSYDVISIILVNATTLLKL</sequence>
<evidence type="ECO:0000313" key="2">
    <source>
        <dbReference type="Proteomes" id="UP000008312"/>
    </source>
</evidence>
<name>D8M6Z6_BLAHO</name>
<keyword evidence="2" id="KW-1185">Reference proteome</keyword>
<proteinExistence type="predicted"/>